<keyword evidence="3" id="KW-1185">Reference proteome</keyword>
<accession>A0A328X6T4</accession>
<feature type="compositionally biased region" description="Low complexity" evidence="1">
    <location>
        <begin position="208"/>
        <end position="218"/>
    </location>
</feature>
<evidence type="ECO:0000256" key="1">
    <source>
        <dbReference type="SAM" id="MobiDB-lite"/>
    </source>
</evidence>
<evidence type="ECO:0000313" key="3">
    <source>
        <dbReference type="Proteomes" id="UP000249518"/>
    </source>
</evidence>
<dbReference type="AlphaFoldDB" id="A0A328X6T4"/>
<feature type="region of interest" description="Disordered" evidence="1">
    <location>
        <begin position="208"/>
        <end position="227"/>
    </location>
</feature>
<dbReference type="RefSeq" id="WP_112084634.1">
    <property type="nucleotide sequence ID" value="NZ_QLSV01000001.1"/>
</dbReference>
<reference evidence="2 3" key="1">
    <citation type="submission" date="2018-06" db="EMBL/GenBank/DDBJ databases">
        <title>Genomic Encyclopedia of Type Strains, Phase III (KMG-III): the genomes of soil and plant-associated and newly described type strains.</title>
        <authorList>
            <person name="Whitman W."/>
        </authorList>
    </citation>
    <scope>NUCLEOTIDE SEQUENCE [LARGE SCALE GENOMIC DNA]</scope>
    <source>
        <strain evidence="2 3">CGMCC 1.12504</strain>
    </source>
</reference>
<dbReference type="EMBL" id="QLSV01000001">
    <property type="protein sequence ID" value="RAR51048.1"/>
    <property type="molecule type" value="Genomic_DNA"/>
</dbReference>
<proteinExistence type="predicted"/>
<protein>
    <submittedName>
        <fullName evidence="2">Uncharacterized protein</fullName>
    </submittedName>
</protein>
<organism evidence="2 3">
    <name type="scientific">Flavobacterium lacus</name>
    <dbReference type="NCBI Taxonomy" id="1353778"/>
    <lineage>
        <taxon>Bacteria</taxon>
        <taxon>Pseudomonadati</taxon>
        <taxon>Bacteroidota</taxon>
        <taxon>Flavobacteriia</taxon>
        <taxon>Flavobacteriales</taxon>
        <taxon>Flavobacteriaceae</taxon>
        <taxon>Flavobacterium</taxon>
    </lineage>
</organism>
<name>A0A328X6T4_9FLAO</name>
<sequence length="651" mass="74177">MKKIHVFITVFLLVVVPLLFLNCSSEEDFVTGTHFSPHNKKFTFSDFKKETGLKNFSFVKKARLNTSIHARDIDSDFLIDTLEIKRHINPSNDKTTYSFKLYPISEQLESKEYYNLVFEKIGEEWNELIFFNKEKINPIEGEPKLESSEMVYNRMSLALSQGYSEIITYNFHCTGTGKCSTGTCDECHLCISETVTYVYTGINHHDPGSGSLPGSSDPGSGGNSSGIYIPNPYDGAEDLNNLGFMLAGDVVAYFNTLPNTIQSLTISYPWIFNYLIDYFSNNGGVNPISEQNATIALTTFQTLTQNFNSPNWLTTSNEQINFWAFYTLLNNTNQRGFNPQDLFEIKDYLLSANPQTAESIIDYLFSNFNDTESMEFVLDFLRNVEESGLNLDFEKTLNSPANIDDSAIDKSTPEGQKFDCIYKKLMESPSFKNLFVNTFGGEQTKLNVKFEIAENLPNTTNGNCLLLPASNGNYTNLIRINKNILAGPNVRSNFKIAKTILHECIHAYLNIKKINCNLGSTITELNGLDLQQLIGTFYQSFGCHISVNGSPQSQHEFMFNHLVPTFQNIFSEIRDLLAPQSNIDYVNNNTYLNTINNQNFTWNWNDFYKYFSLEGLHLCESFVQNITQVPVENFYYDFYRSQAQQFSKDCQ</sequence>
<comment type="caution">
    <text evidence="2">The sequence shown here is derived from an EMBL/GenBank/DDBJ whole genome shotgun (WGS) entry which is preliminary data.</text>
</comment>
<dbReference type="Proteomes" id="UP000249518">
    <property type="component" value="Unassembled WGS sequence"/>
</dbReference>
<gene>
    <name evidence="2" type="ORF">B0I10_101221</name>
</gene>
<evidence type="ECO:0000313" key="2">
    <source>
        <dbReference type="EMBL" id="RAR51048.1"/>
    </source>
</evidence>
<dbReference type="OrthoDB" id="1190041at2"/>